<accession>A0A815K0S6</accession>
<dbReference type="InterPro" id="IPR027244">
    <property type="entry name" value="IML1"/>
</dbReference>
<reference evidence="3" key="1">
    <citation type="submission" date="2021-02" db="EMBL/GenBank/DDBJ databases">
        <authorList>
            <person name="Nowell W R."/>
        </authorList>
    </citation>
    <scope>NUCLEOTIDE SEQUENCE</scope>
</reference>
<evidence type="ECO:0000313" key="4">
    <source>
        <dbReference type="Proteomes" id="UP000663845"/>
    </source>
</evidence>
<dbReference type="Pfam" id="PF19418">
    <property type="entry name" value="DEPDC5_CTD"/>
    <property type="match status" value="1"/>
</dbReference>
<proteinExistence type="predicted"/>
<dbReference type="GO" id="GO:0005096">
    <property type="term" value="F:GTPase activator activity"/>
    <property type="evidence" value="ECO:0007669"/>
    <property type="project" value="InterPro"/>
</dbReference>
<dbReference type="Proteomes" id="UP000663845">
    <property type="component" value="Unassembled WGS sequence"/>
</dbReference>
<dbReference type="GO" id="GO:0034198">
    <property type="term" value="P:cellular response to amino acid starvation"/>
    <property type="evidence" value="ECO:0007669"/>
    <property type="project" value="TreeGrafter"/>
</dbReference>
<evidence type="ECO:0000256" key="1">
    <source>
        <dbReference type="SAM" id="MobiDB-lite"/>
    </source>
</evidence>
<feature type="region of interest" description="Disordered" evidence="1">
    <location>
        <begin position="366"/>
        <end position="385"/>
    </location>
</feature>
<dbReference type="GO" id="GO:0005765">
    <property type="term" value="C:lysosomal membrane"/>
    <property type="evidence" value="ECO:0007669"/>
    <property type="project" value="TreeGrafter"/>
</dbReference>
<dbReference type="GO" id="GO:0010508">
    <property type="term" value="P:positive regulation of autophagy"/>
    <property type="evidence" value="ECO:0007669"/>
    <property type="project" value="TreeGrafter"/>
</dbReference>
<dbReference type="AlphaFoldDB" id="A0A815K0S6"/>
<evidence type="ECO:0000259" key="2">
    <source>
        <dbReference type="Pfam" id="PF19418"/>
    </source>
</evidence>
<organism evidence="3 4">
    <name type="scientific">Adineta steineri</name>
    <dbReference type="NCBI Taxonomy" id="433720"/>
    <lineage>
        <taxon>Eukaryota</taxon>
        <taxon>Metazoa</taxon>
        <taxon>Spiralia</taxon>
        <taxon>Gnathifera</taxon>
        <taxon>Rotifera</taxon>
        <taxon>Eurotatoria</taxon>
        <taxon>Bdelloidea</taxon>
        <taxon>Adinetida</taxon>
        <taxon>Adinetidae</taxon>
        <taxon>Adineta</taxon>
    </lineage>
</organism>
<feature type="domain" description="DEPDC5 C-terminal" evidence="2">
    <location>
        <begin position="109"/>
        <end position="348"/>
    </location>
</feature>
<protein>
    <recommendedName>
        <fullName evidence="2">DEPDC5 C-terminal domain-containing protein</fullName>
    </recommendedName>
</protein>
<dbReference type="GO" id="GO:1990130">
    <property type="term" value="C:GATOR1 complex"/>
    <property type="evidence" value="ECO:0007669"/>
    <property type="project" value="TreeGrafter"/>
</dbReference>
<sequence>MVTILVSTPSRKKIFIKTPKCQILKVEKEQDSYRRPTIDKRSWRRCFLIRQKRTIKLSRPIAGASAISLDLNDYVEVEFHQTQTYIPSMDYLSFGECKPMRLLPKLIDDSQNQDLQKPSIVLKRDCNVDVDPKHISDRREWATAHYHSFYNPHCLFELEIRWLVATSCLLRDLITQWAQRRETIPGSNQFIFNLVPIPCDPFAEFDALRGSIYIKINSLCLRDKLANLPDEDQILRINIFQEFILKRYGFILNACVSYKNEKIYYVHISGGMLVYIISNVYNVHYNNPPTRVVSTGMTSDDELSPLDYGFYWCWNFCLGKRWRSSQTGEEKYQDIMLADFRAFCANDNNRLVNFWNELNDLANKKINEKQQKSSNNHSSNTKSNA</sequence>
<dbReference type="InterPro" id="IPR045838">
    <property type="entry name" value="DEPDC5_CTD"/>
</dbReference>
<evidence type="ECO:0000313" key="3">
    <source>
        <dbReference type="EMBL" id="CAF1386514.1"/>
    </source>
</evidence>
<feature type="compositionally biased region" description="Low complexity" evidence="1">
    <location>
        <begin position="372"/>
        <end position="385"/>
    </location>
</feature>
<gene>
    <name evidence="3" type="ORF">JYZ213_LOCUS36961</name>
</gene>
<dbReference type="PANTHER" id="PTHR13179">
    <property type="entry name" value="DEP DOMAIN CONTAINING PROTEIN 5"/>
    <property type="match status" value="1"/>
</dbReference>
<comment type="caution">
    <text evidence="3">The sequence shown here is derived from an EMBL/GenBank/DDBJ whole genome shotgun (WGS) entry which is preliminary data.</text>
</comment>
<dbReference type="GO" id="GO:1904262">
    <property type="term" value="P:negative regulation of TORC1 signaling"/>
    <property type="evidence" value="ECO:0007669"/>
    <property type="project" value="TreeGrafter"/>
</dbReference>
<name>A0A815K0S6_9BILA</name>
<dbReference type="EMBL" id="CAJNOG010000944">
    <property type="protein sequence ID" value="CAF1386514.1"/>
    <property type="molecule type" value="Genomic_DNA"/>
</dbReference>
<dbReference type="PANTHER" id="PTHR13179:SF8">
    <property type="entry name" value="GATOR COMPLEX PROTEIN DEPDC5"/>
    <property type="match status" value="1"/>
</dbReference>